<accession>E4XHX5</accession>
<proteinExistence type="predicted"/>
<dbReference type="InterPro" id="IPR029063">
    <property type="entry name" value="SAM-dependent_MTases_sf"/>
</dbReference>
<dbReference type="AlphaFoldDB" id="E4XHX5"/>
<comment type="catalytic activity">
    <reaction evidence="6">
        <text>N,N-dimethylethanolamine phosphate + S-adenosyl-L-methionine = phosphocholine + S-adenosyl-L-homocysteine + H(+)</text>
        <dbReference type="Rhea" id="RHEA:25325"/>
        <dbReference type="ChEBI" id="CHEBI:15378"/>
        <dbReference type="ChEBI" id="CHEBI:57856"/>
        <dbReference type="ChEBI" id="CHEBI:58641"/>
        <dbReference type="ChEBI" id="CHEBI:59789"/>
        <dbReference type="ChEBI" id="CHEBI:295975"/>
        <dbReference type="EC" id="2.1.1.103"/>
    </reaction>
    <physiologicalReaction direction="left-to-right" evidence="6">
        <dbReference type="Rhea" id="RHEA:25326"/>
    </physiologicalReaction>
</comment>
<comment type="pathway">
    <text evidence="1">Phospholipid metabolism; phosphatidylcholine biosynthesis.</text>
</comment>
<dbReference type="EMBL" id="FN653053">
    <property type="protein sequence ID" value="CBY10191.1"/>
    <property type="molecule type" value="Genomic_DNA"/>
</dbReference>
<evidence type="ECO:0000313" key="10">
    <source>
        <dbReference type="EMBL" id="CBY10191.1"/>
    </source>
</evidence>
<evidence type="ECO:0000313" key="11">
    <source>
        <dbReference type="EMBL" id="CBY30905.1"/>
    </source>
</evidence>
<evidence type="ECO:0000256" key="3">
    <source>
        <dbReference type="ARBA" id="ARBA00022603"/>
    </source>
</evidence>
<evidence type="ECO:0000256" key="6">
    <source>
        <dbReference type="ARBA" id="ARBA00047619"/>
    </source>
</evidence>
<dbReference type="CDD" id="cd02440">
    <property type="entry name" value="AdoMet_MTases"/>
    <property type="match status" value="1"/>
</dbReference>
<feature type="domain" description="Methyltransferase" evidence="9">
    <location>
        <begin position="71"/>
        <end position="166"/>
    </location>
</feature>
<keyword evidence="4" id="KW-0808">Transferase</keyword>
<reference evidence="10" key="1">
    <citation type="journal article" date="2010" name="Science">
        <title>Plasticity of animal genome architecture unmasked by rapid evolution of a pelagic tunicate.</title>
        <authorList>
            <person name="Denoeud F."/>
            <person name="Henriet S."/>
            <person name="Mungpakdee S."/>
            <person name="Aury J.M."/>
            <person name="Da Silva C."/>
            <person name="Brinkmann H."/>
            <person name="Mikhaleva J."/>
            <person name="Olsen L.C."/>
            <person name="Jubin C."/>
            <person name="Canestro C."/>
            <person name="Bouquet J.M."/>
            <person name="Danks G."/>
            <person name="Poulain J."/>
            <person name="Campsteijn C."/>
            <person name="Adamski M."/>
            <person name="Cross I."/>
            <person name="Yadetie F."/>
            <person name="Muffato M."/>
            <person name="Louis A."/>
            <person name="Butcher S."/>
            <person name="Tsagkogeorga G."/>
            <person name="Konrad A."/>
            <person name="Singh S."/>
            <person name="Jensen M.F."/>
            <person name="Cong E.H."/>
            <person name="Eikeseth-Otteraa H."/>
            <person name="Noel B."/>
            <person name="Anthouard V."/>
            <person name="Porcel B.M."/>
            <person name="Kachouri-Lafond R."/>
            <person name="Nishino A."/>
            <person name="Ugolini M."/>
            <person name="Chourrout P."/>
            <person name="Nishida H."/>
            <person name="Aasland R."/>
            <person name="Huzurbazar S."/>
            <person name="Westhof E."/>
            <person name="Delsuc F."/>
            <person name="Lehrach H."/>
            <person name="Reinhardt R."/>
            <person name="Weissenbach J."/>
            <person name="Roy S.W."/>
            <person name="Artiguenave F."/>
            <person name="Postlethwait J.H."/>
            <person name="Manak J.R."/>
            <person name="Thompson E.M."/>
            <person name="Jaillon O."/>
            <person name="Du Pasquier L."/>
            <person name="Boudinot P."/>
            <person name="Liberles D.A."/>
            <person name="Volff J.N."/>
            <person name="Philippe H."/>
            <person name="Lenhard B."/>
            <person name="Roest Crollius H."/>
            <person name="Wincker P."/>
            <person name="Chourrout D."/>
        </authorList>
    </citation>
    <scope>NUCLEOTIDE SEQUENCE [LARGE SCALE GENOMIC DNA]</scope>
</reference>
<comment type="catalytic activity">
    <reaction evidence="7">
        <text>phosphoethanolamine + S-adenosyl-L-methionine = N-methylethanolamine phosphate + S-adenosyl-L-homocysteine + H(+)</text>
        <dbReference type="Rhea" id="RHEA:20365"/>
        <dbReference type="ChEBI" id="CHEBI:15378"/>
        <dbReference type="ChEBI" id="CHEBI:57781"/>
        <dbReference type="ChEBI" id="CHEBI:57856"/>
        <dbReference type="ChEBI" id="CHEBI:58190"/>
        <dbReference type="ChEBI" id="CHEBI:59789"/>
        <dbReference type="EC" id="2.1.1.103"/>
    </reaction>
    <physiologicalReaction direction="left-to-right" evidence="7">
        <dbReference type="Rhea" id="RHEA:20366"/>
    </physiologicalReaction>
</comment>
<dbReference type="Proteomes" id="UP000011014">
    <property type="component" value="Unassembled WGS sequence"/>
</dbReference>
<comment type="catalytic activity">
    <reaction evidence="8">
        <text>N-methylethanolamine phosphate + S-adenosyl-L-methionine = N,N-dimethylethanolamine phosphate + S-adenosyl-L-homocysteine + H(+)</text>
        <dbReference type="Rhea" id="RHEA:25321"/>
        <dbReference type="ChEBI" id="CHEBI:15378"/>
        <dbReference type="ChEBI" id="CHEBI:57781"/>
        <dbReference type="ChEBI" id="CHEBI:57856"/>
        <dbReference type="ChEBI" id="CHEBI:58641"/>
        <dbReference type="ChEBI" id="CHEBI:59789"/>
        <dbReference type="EC" id="2.1.1.103"/>
    </reaction>
    <physiologicalReaction direction="left-to-right" evidence="8">
        <dbReference type="Rhea" id="RHEA:25322"/>
    </physiologicalReaction>
</comment>
<evidence type="ECO:0000256" key="1">
    <source>
        <dbReference type="ARBA" id="ARBA00004969"/>
    </source>
</evidence>
<dbReference type="Gene3D" id="3.40.50.150">
    <property type="entry name" value="Vaccinia Virus protein VP39"/>
    <property type="match status" value="1"/>
</dbReference>
<dbReference type="GO" id="GO:0000234">
    <property type="term" value="F:phosphoethanolamine N-methyltransferase activity"/>
    <property type="evidence" value="ECO:0007669"/>
    <property type="project" value="UniProtKB-EC"/>
</dbReference>
<keyword evidence="3" id="KW-0489">Methyltransferase</keyword>
<sequence>MSEFADKRQDVESIDNKDSAQFQDFLDNSQYKLNGILRYEKIFGRGFISTGGKTTTEKIVGNMNLQKGEKVLSVGCGIGGGEILMVKNYGVTVHAIDLSHNMLSVGRQRAAENEISNEITFEHANALIRDFEEGEFDVIYSRDCIIHIREKADLFSRFYKWLKPGGRLVISDYICCPDEQKSEEFWKYLADRKYDLRPMNEYADFLKGAGFDVKATNMSEWFIQILDIELARLEEIKEEYLKAHSEKDYRDIREGWEIKLVRCRDGTQQWAVFECTKPSN</sequence>
<protein>
    <recommendedName>
        <fullName evidence="5">phosphoethanolamine N-methyltransferase</fullName>
        <ecNumber evidence="5">2.1.1.103</ecNumber>
    </recommendedName>
</protein>
<dbReference type="Pfam" id="PF13649">
    <property type="entry name" value="Methyltransf_25"/>
    <property type="match status" value="1"/>
</dbReference>
<dbReference type="PANTHER" id="PTHR44307">
    <property type="entry name" value="PHOSPHOETHANOLAMINE METHYLTRANSFERASE"/>
    <property type="match status" value="1"/>
</dbReference>
<dbReference type="SUPFAM" id="SSF53335">
    <property type="entry name" value="S-adenosyl-L-methionine-dependent methyltransferases"/>
    <property type="match status" value="1"/>
</dbReference>
<dbReference type="GO" id="GO:0032259">
    <property type="term" value="P:methylation"/>
    <property type="evidence" value="ECO:0007669"/>
    <property type="project" value="UniProtKB-KW"/>
</dbReference>
<dbReference type="InterPro" id="IPR041698">
    <property type="entry name" value="Methyltransf_25"/>
</dbReference>
<gene>
    <name evidence="10" type="ORF">GSOID_T00011124001</name>
    <name evidence="11" type="ORF">GSOID_T00018852001</name>
</gene>
<evidence type="ECO:0000256" key="7">
    <source>
        <dbReference type="ARBA" id="ARBA00047622"/>
    </source>
</evidence>
<evidence type="ECO:0000259" key="9">
    <source>
        <dbReference type="Pfam" id="PF13649"/>
    </source>
</evidence>
<comment type="pathway">
    <text evidence="2">Lipid metabolism.</text>
</comment>
<dbReference type="Proteomes" id="UP000001307">
    <property type="component" value="Unassembled WGS sequence"/>
</dbReference>
<name>E4XHX5_OIKDI</name>
<dbReference type="PANTHER" id="PTHR44307:SF2">
    <property type="entry name" value="PHOSPHOETHANOLAMINE METHYLTRANSFERASE ISOFORM X1"/>
    <property type="match status" value="1"/>
</dbReference>
<dbReference type="EC" id="2.1.1.103" evidence="5"/>
<keyword evidence="12" id="KW-1185">Reference proteome</keyword>
<dbReference type="OrthoDB" id="8300214at2759"/>
<evidence type="ECO:0000256" key="8">
    <source>
        <dbReference type="ARBA" id="ARBA00047841"/>
    </source>
</evidence>
<evidence type="ECO:0000256" key="2">
    <source>
        <dbReference type="ARBA" id="ARBA00005189"/>
    </source>
</evidence>
<evidence type="ECO:0000256" key="4">
    <source>
        <dbReference type="ARBA" id="ARBA00022679"/>
    </source>
</evidence>
<organism evidence="10">
    <name type="scientific">Oikopleura dioica</name>
    <name type="common">Tunicate</name>
    <dbReference type="NCBI Taxonomy" id="34765"/>
    <lineage>
        <taxon>Eukaryota</taxon>
        <taxon>Metazoa</taxon>
        <taxon>Chordata</taxon>
        <taxon>Tunicata</taxon>
        <taxon>Appendicularia</taxon>
        <taxon>Copelata</taxon>
        <taxon>Oikopleuridae</taxon>
        <taxon>Oikopleura</taxon>
    </lineage>
</organism>
<dbReference type="EMBL" id="FN654287">
    <property type="protein sequence ID" value="CBY30905.1"/>
    <property type="molecule type" value="Genomic_DNA"/>
</dbReference>
<dbReference type="InParanoid" id="E4XHX5"/>
<evidence type="ECO:0000256" key="5">
    <source>
        <dbReference type="ARBA" id="ARBA00035674"/>
    </source>
</evidence>
<evidence type="ECO:0000313" key="12">
    <source>
        <dbReference type="Proteomes" id="UP000001307"/>
    </source>
</evidence>